<name>A0A6J4QUB0_9ACTN</name>
<feature type="region of interest" description="Disordered" evidence="1">
    <location>
        <begin position="1"/>
        <end position="55"/>
    </location>
</feature>
<accession>A0A6J4QUB0</accession>
<sequence>TRSPASRARTPRPRSWRGSVGMGSPLPCKDAAWTPLRCGSGNRRRSTPPAREFSA</sequence>
<evidence type="ECO:0000313" key="2">
    <source>
        <dbReference type="EMBL" id="CAA9455425.1"/>
    </source>
</evidence>
<feature type="non-terminal residue" evidence="2">
    <location>
        <position position="55"/>
    </location>
</feature>
<reference evidence="2" key="1">
    <citation type="submission" date="2020-02" db="EMBL/GenBank/DDBJ databases">
        <authorList>
            <person name="Meier V. D."/>
        </authorList>
    </citation>
    <scope>NUCLEOTIDE SEQUENCE</scope>
    <source>
        <strain evidence="2">AVDCRST_MAG01</strain>
    </source>
</reference>
<dbReference type="AlphaFoldDB" id="A0A6J4QUB0"/>
<dbReference type="EMBL" id="CADCUW010000673">
    <property type="protein sequence ID" value="CAA9455425.1"/>
    <property type="molecule type" value="Genomic_DNA"/>
</dbReference>
<feature type="non-terminal residue" evidence="2">
    <location>
        <position position="1"/>
    </location>
</feature>
<proteinExistence type="predicted"/>
<evidence type="ECO:0000256" key="1">
    <source>
        <dbReference type="SAM" id="MobiDB-lite"/>
    </source>
</evidence>
<organism evidence="2">
    <name type="scientific">uncultured Rubrobacteraceae bacterium</name>
    <dbReference type="NCBI Taxonomy" id="349277"/>
    <lineage>
        <taxon>Bacteria</taxon>
        <taxon>Bacillati</taxon>
        <taxon>Actinomycetota</taxon>
        <taxon>Rubrobacteria</taxon>
        <taxon>Rubrobacterales</taxon>
        <taxon>Rubrobacteraceae</taxon>
        <taxon>environmental samples</taxon>
    </lineage>
</organism>
<protein>
    <submittedName>
        <fullName evidence="2">Uncharacterized protein</fullName>
    </submittedName>
</protein>
<gene>
    <name evidence="2" type="ORF">AVDCRST_MAG01-01-5127</name>
</gene>